<dbReference type="PROSITE" id="PS50404">
    <property type="entry name" value="GST_NTER"/>
    <property type="match status" value="1"/>
</dbReference>
<gene>
    <name evidence="2" type="ORF">GCM10009098_07450</name>
</gene>
<dbReference type="Gene3D" id="3.40.30.10">
    <property type="entry name" value="Glutaredoxin"/>
    <property type="match status" value="1"/>
</dbReference>
<evidence type="ECO:0000259" key="1">
    <source>
        <dbReference type="PROSITE" id="PS50404"/>
    </source>
</evidence>
<dbReference type="PANTHER" id="PTHR45288:SF2">
    <property type="entry name" value="THIOREDOXIN FAMILY PROTEIN"/>
    <property type="match status" value="1"/>
</dbReference>
<dbReference type="InterPro" id="IPR036249">
    <property type="entry name" value="Thioredoxin-like_sf"/>
</dbReference>
<evidence type="ECO:0000313" key="2">
    <source>
        <dbReference type="EMBL" id="GAA0542281.1"/>
    </source>
</evidence>
<proteinExistence type="predicted"/>
<name>A0ABP3NDY1_9GAMM</name>
<dbReference type="SUPFAM" id="SSF52833">
    <property type="entry name" value="Thioredoxin-like"/>
    <property type="match status" value="1"/>
</dbReference>
<accession>A0ABP3NDY1</accession>
<dbReference type="Pfam" id="PF13417">
    <property type="entry name" value="GST_N_3"/>
    <property type="match status" value="1"/>
</dbReference>
<dbReference type="RefSeq" id="WP_226765436.1">
    <property type="nucleotide sequence ID" value="NZ_BAAAEO010000001.1"/>
</dbReference>
<sequence length="126" mass="14462">MRILFKVIRLILTPAMLLSEKLTTPKGIKRCGVAQADVNAACQQLQLYQFNACPFCIRVRKEIARLNLPVEKRDAQRNNEYRQLLANEGGRVKVPCLRIENAAGNVQWLYESADIIKYLNSRFSPR</sequence>
<dbReference type="PROSITE" id="PS51354">
    <property type="entry name" value="GLUTAREDOXIN_2"/>
    <property type="match status" value="1"/>
</dbReference>
<dbReference type="InterPro" id="IPR004045">
    <property type="entry name" value="Glutathione_S-Trfase_N"/>
</dbReference>
<feature type="domain" description="GST N-terminal" evidence="1">
    <location>
        <begin position="43"/>
        <end position="126"/>
    </location>
</feature>
<organism evidence="2 3">
    <name type="scientific">Rheinheimera aquimaris</name>
    <dbReference type="NCBI Taxonomy" id="412437"/>
    <lineage>
        <taxon>Bacteria</taxon>
        <taxon>Pseudomonadati</taxon>
        <taxon>Pseudomonadota</taxon>
        <taxon>Gammaproteobacteria</taxon>
        <taxon>Chromatiales</taxon>
        <taxon>Chromatiaceae</taxon>
        <taxon>Rheinheimera</taxon>
    </lineage>
</organism>
<protein>
    <submittedName>
        <fullName evidence="2">Glutathione S-transferase N-terminal domain-containing protein</fullName>
    </submittedName>
</protein>
<reference evidence="3" key="1">
    <citation type="journal article" date="2019" name="Int. J. Syst. Evol. Microbiol.">
        <title>The Global Catalogue of Microorganisms (GCM) 10K type strain sequencing project: providing services to taxonomists for standard genome sequencing and annotation.</title>
        <authorList>
            <consortium name="The Broad Institute Genomics Platform"/>
            <consortium name="The Broad Institute Genome Sequencing Center for Infectious Disease"/>
            <person name="Wu L."/>
            <person name="Ma J."/>
        </authorList>
    </citation>
    <scope>NUCLEOTIDE SEQUENCE [LARGE SCALE GENOMIC DNA]</scope>
    <source>
        <strain evidence="3">JCM 14331</strain>
    </source>
</reference>
<comment type="caution">
    <text evidence="2">The sequence shown here is derived from an EMBL/GenBank/DDBJ whole genome shotgun (WGS) entry which is preliminary data.</text>
</comment>
<dbReference type="Proteomes" id="UP001501169">
    <property type="component" value="Unassembled WGS sequence"/>
</dbReference>
<evidence type="ECO:0000313" key="3">
    <source>
        <dbReference type="Proteomes" id="UP001501169"/>
    </source>
</evidence>
<dbReference type="PANTHER" id="PTHR45288">
    <property type="entry name" value="THIOREDOXIN FAMILY PROTEIN"/>
    <property type="match status" value="1"/>
</dbReference>
<dbReference type="InterPro" id="IPR011767">
    <property type="entry name" value="GLR_AS"/>
</dbReference>
<dbReference type="EMBL" id="BAAAEO010000001">
    <property type="protein sequence ID" value="GAA0542281.1"/>
    <property type="molecule type" value="Genomic_DNA"/>
</dbReference>
<dbReference type="PROSITE" id="PS00195">
    <property type="entry name" value="GLUTAREDOXIN_1"/>
    <property type="match status" value="1"/>
</dbReference>
<keyword evidence="3" id="KW-1185">Reference proteome</keyword>